<dbReference type="Proteomes" id="UP001314681">
    <property type="component" value="Unassembled WGS sequence"/>
</dbReference>
<proteinExistence type="predicted"/>
<organism evidence="1 2">
    <name type="scientific">Diplocloster modestus</name>
    <dbReference type="NCBI Taxonomy" id="2850322"/>
    <lineage>
        <taxon>Bacteria</taxon>
        <taxon>Bacillati</taxon>
        <taxon>Bacillota</taxon>
        <taxon>Clostridia</taxon>
        <taxon>Lachnospirales</taxon>
        <taxon>Lachnospiraceae</taxon>
        <taxon>Diplocloster</taxon>
    </lineage>
</organism>
<dbReference type="PANTHER" id="PTHR10285">
    <property type="entry name" value="URIDINE KINASE"/>
    <property type="match status" value="1"/>
</dbReference>
<gene>
    <name evidence="1" type="ORF">KTH90_21025</name>
</gene>
<evidence type="ECO:0000313" key="2">
    <source>
        <dbReference type="Proteomes" id="UP001314681"/>
    </source>
</evidence>
<keyword evidence="1" id="KW-0808">Transferase</keyword>
<keyword evidence="1" id="KW-0418">Kinase</keyword>
<sequence>MEITLTINGFPVTAAFPDSDIRLIWLPLLQTLDQLYLTKKKRIVVFLAGPPAAGKSTAASFLEYLSLNMPGLEPVQALCMDGFHFPHKYLLSHTLFRNNQTVSMASVKGCPQTYDTDGFKQHLCMLKESKCRWPVYDRTLHDVIEDQLEVECNIVVIDGNWLLLPFEPWCSIADEFCDYSIFFSTEEQLLKERLVQRKISGGLTPTAAADFYRESDGPNVRLALAGHRKADLEVLWDPSANSAKQELIK</sequence>
<dbReference type="Gene3D" id="3.40.50.300">
    <property type="entry name" value="P-loop containing nucleotide triphosphate hydrolases"/>
    <property type="match status" value="1"/>
</dbReference>
<dbReference type="EMBL" id="JAHQCX010000020">
    <property type="protein sequence ID" value="MBU9728485.1"/>
    <property type="molecule type" value="Genomic_DNA"/>
</dbReference>
<keyword evidence="2" id="KW-1185">Reference proteome</keyword>
<reference evidence="1 2" key="1">
    <citation type="submission" date="2021-06" db="EMBL/GenBank/DDBJ databases">
        <title>Description of novel taxa of the family Lachnospiraceae.</title>
        <authorList>
            <person name="Chaplin A.V."/>
            <person name="Sokolova S.R."/>
            <person name="Pikina A.P."/>
            <person name="Korzhanova M."/>
            <person name="Belova V."/>
            <person name="Korostin D."/>
            <person name="Efimov B.A."/>
        </authorList>
    </citation>
    <scope>NUCLEOTIDE SEQUENCE [LARGE SCALE GENOMIC DNA]</scope>
    <source>
        <strain evidence="1 2">ASD4241</strain>
    </source>
</reference>
<dbReference type="RefSeq" id="WP_158353094.1">
    <property type="nucleotide sequence ID" value="NZ_JAHQCX010000020.1"/>
</dbReference>
<dbReference type="SUPFAM" id="SSF52540">
    <property type="entry name" value="P-loop containing nucleoside triphosphate hydrolases"/>
    <property type="match status" value="1"/>
</dbReference>
<evidence type="ECO:0000313" key="1">
    <source>
        <dbReference type="EMBL" id="MBU9728485.1"/>
    </source>
</evidence>
<comment type="caution">
    <text evidence="1">The sequence shown here is derived from an EMBL/GenBank/DDBJ whole genome shotgun (WGS) entry which is preliminary data.</text>
</comment>
<dbReference type="GO" id="GO:0016301">
    <property type="term" value="F:kinase activity"/>
    <property type="evidence" value="ECO:0007669"/>
    <property type="project" value="UniProtKB-KW"/>
</dbReference>
<dbReference type="NCBIfam" id="NF006745">
    <property type="entry name" value="PRK09270.1-4"/>
    <property type="match status" value="1"/>
</dbReference>
<name>A0ABS6KDA1_9FIRM</name>
<dbReference type="InterPro" id="IPR027417">
    <property type="entry name" value="P-loop_NTPase"/>
</dbReference>
<protein>
    <submittedName>
        <fullName evidence="1">Nucleoside/nucleotide kinase family protein</fullName>
    </submittedName>
</protein>
<accession>A0ABS6KDA1</accession>